<feature type="domain" description="SnoaL-like" evidence="2">
    <location>
        <begin position="170"/>
        <end position="275"/>
    </location>
</feature>
<dbReference type="SUPFAM" id="SSF54427">
    <property type="entry name" value="NTF2-like"/>
    <property type="match status" value="2"/>
</dbReference>
<name>A0ABX1CX73_9FLAO</name>
<dbReference type="PANTHER" id="PTHR38436:SF1">
    <property type="entry name" value="ESTER CYCLASE"/>
    <property type="match status" value="1"/>
</dbReference>
<reference evidence="3 4" key="1">
    <citation type="submission" date="2020-03" db="EMBL/GenBank/DDBJ databases">
        <title>Salinimicrobium sp. nov, isolated from SCS.</title>
        <authorList>
            <person name="Cao W.R."/>
        </authorList>
    </citation>
    <scope>NUCLEOTIDE SEQUENCE [LARGE SCALE GENOMIC DNA]</scope>
    <source>
        <strain evidence="4">J15B91</strain>
    </source>
</reference>
<accession>A0ABX1CX73</accession>
<protein>
    <submittedName>
        <fullName evidence="3">SnoaL-like domain-containing protein</fullName>
    </submittedName>
</protein>
<dbReference type="InterPro" id="IPR037401">
    <property type="entry name" value="SnoaL-like"/>
</dbReference>
<feature type="signal peptide" evidence="1">
    <location>
        <begin position="1"/>
        <end position="20"/>
    </location>
</feature>
<dbReference type="RefSeq" id="WP_168136708.1">
    <property type="nucleotide sequence ID" value="NZ_JAAVJR010000001.1"/>
</dbReference>
<dbReference type="InterPro" id="IPR032710">
    <property type="entry name" value="NTF2-like_dom_sf"/>
</dbReference>
<evidence type="ECO:0000313" key="4">
    <source>
        <dbReference type="Proteomes" id="UP000703674"/>
    </source>
</evidence>
<feature type="chain" id="PRO_5046717998" evidence="1">
    <location>
        <begin position="21"/>
        <end position="291"/>
    </location>
</feature>
<sequence length="291" mass="32974">MKNAIFLFVLFIFSLSTADAQDNRVEQNLKMYKTTWDKVINKGQIDQINATNFDENIVMISQPENVVGIQNFKAYYQNFLTGFSNIEFRVIDAFGQGDQLVKHWRFKGKHTGDFFGIPATGKVVDVEGVTLVKMKNGKIVQEHDFMDSMIFMQQLGLMSEPNNIGLINSLYDAFMAGDVPTVLAGMDPSVNWNEAEGNKYADGNPYQGPDAVLKGVFSRIGEDHEYFKLKEIELHEMSNNKVLATLRYDGKWKGGKQYDVQAAHLWTVHNGKVVAFQQYVDTRTLAETSKQ</sequence>
<dbReference type="InterPro" id="IPR009959">
    <property type="entry name" value="Cyclase_SnoaL-like"/>
</dbReference>
<dbReference type="Pfam" id="PF12680">
    <property type="entry name" value="SnoaL_2"/>
    <property type="match status" value="1"/>
</dbReference>
<evidence type="ECO:0000256" key="1">
    <source>
        <dbReference type="SAM" id="SignalP"/>
    </source>
</evidence>
<dbReference type="Proteomes" id="UP000703674">
    <property type="component" value="Unassembled WGS sequence"/>
</dbReference>
<evidence type="ECO:0000259" key="2">
    <source>
        <dbReference type="Pfam" id="PF12680"/>
    </source>
</evidence>
<dbReference type="PANTHER" id="PTHR38436">
    <property type="entry name" value="POLYKETIDE CYCLASE SNOAL-LIKE DOMAIN"/>
    <property type="match status" value="1"/>
</dbReference>
<dbReference type="EMBL" id="JAAVJR010000001">
    <property type="protein sequence ID" value="NJW51549.1"/>
    <property type="molecule type" value="Genomic_DNA"/>
</dbReference>
<dbReference type="Gene3D" id="3.10.450.50">
    <property type="match status" value="2"/>
</dbReference>
<evidence type="ECO:0000313" key="3">
    <source>
        <dbReference type="EMBL" id="NJW51549.1"/>
    </source>
</evidence>
<dbReference type="Pfam" id="PF07366">
    <property type="entry name" value="SnoaL"/>
    <property type="match status" value="1"/>
</dbReference>
<keyword evidence="4" id="KW-1185">Reference proteome</keyword>
<organism evidence="3 4">
    <name type="scientific">Salinimicrobium oceani</name>
    <dbReference type="NCBI Taxonomy" id="2722702"/>
    <lineage>
        <taxon>Bacteria</taxon>
        <taxon>Pseudomonadati</taxon>
        <taxon>Bacteroidota</taxon>
        <taxon>Flavobacteriia</taxon>
        <taxon>Flavobacteriales</taxon>
        <taxon>Flavobacteriaceae</taxon>
        <taxon>Salinimicrobium</taxon>
    </lineage>
</organism>
<proteinExistence type="predicted"/>
<keyword evidence="1" id="KW-0732">Signal</keyword>
<comment type="caution">
    <text evidence="3">The sequence shown here is derived from an EMBL/GenBank/DDBJ whole genome shotgun (WGS) entry which is preliminary data.</text>
</comment>
<gene>
    <name evidence="3" type="ORF">HC175_01300</name>
</gene>